<dbReference type="HOGENOM" id="CLU_171761_0_0_4"/>
<proteinExistence type="predicted"/>
<sequence length="99" mass="10937">MTYEEFRRHLGKAGLTNKEFAEMVKINRNSITNFKKDGVVPDHWAIVAMLMGVMADNALDFKEPLGRIEIDQKKARGSAAKGRFGGSKQIDLDIGAVNG</sequence>
<dbReference type="OrthoDB" id="8907865at2"/>
<gene>
    <name evidence="1" type="ordered locus">Dsui_2566</name>
</gene>
<name>G8QN77_AZOOP</name>
<organism evidence="1 2">
    <name type="scientific">Azospira oryzae (strain ATCC BAA-33 / DSM 13638 / PS)</name>
    <name type="common">Dechlorosoma suillum</name>
    <dbReference type="NCBI Taxonomy" id="640081"/>
    <lineage>
        <taxon>Bacteria</taxon>
        <taxon>Pseudomonadati</taxon>
        <taxon>Pseudomonadota</taxon>
        <taxon>Betaproteobacteria</taxon>
        <taxon>Rhodocyclales</taxon>
        <taxon>Rhodocyclaceae</taxon>
        <taxon>Azospira</taxon>
    </lineage>
</organism>
<dbReference type="KEGG" id="dsu:Dsui_2566"/>
<dbReference type="RefSeq" id="WP_014237598.1">
    <property type="nucleotide sequence ID" value="NC_016616.1"/>
</dbReference>
<dbReference type="Proteomes" id="UP000005633">
    <property type="component" value="Chromosome"/>
</dbReference>
<dbReference type="AlphaFoldDB" id="G8QN77"/>
<reference evidence="1 2" key="1">
    <citation type="journal article" date="2012" name="J. Bacteriol.">
        <title>Complete genome sequence of the anaerobic perchlorate-reducing bacterium Azospira suillum strain PS.</title>
        <authorList>
            <person name="Byrne-Bailey K.G."/>
            <person name="Coates J.D."/>
        </authorList>
    </citation>
    <scope>NUCLEOTIDE SEQUENCE [LARGE SCALE GENOMIC DNA]</scope>
    <source>
        <strain evidence="2">ATCC BAA-33 / DSM 13638 / PS</strain>
    </source>
</reference>
<evidence type="ECO:0000313" key="1">
    <source>
        <dbReference type="EMBL" id="AEV26917.1"/>
    </source>
</evidence>
<protein>
    <submittedName>
        <fullName evidence="1">Uncharacterized protein</fullName>
    </submittedName>
</protein>
<dbReference type="STRING" id="640081.Dsui_2566"/>
<accession>G8QN77</accession>
<dbReference type="eggNOG" id="ENOG5033262">
    <property type="taxonomic scope" value="Bacteria"/>
</dbReference>
<dbReference type="EMBL" id="CP003153">
    <property type="protein sequence ID" value="AEV26917.1"/>
    <property type="molecule type" value="Genomic_DNA"/>
</dbReference>
<evidence type="ECO:0000313" key="2">
    <source>
        <dbReference type="Proteomes" id="UP000005633"/>
    </source>
</evidence>